<keyword evidence="1" id="KW-0677">Repeat</keyword>
<dbReference type="Gene3D" id="2.60.40.4070">
    <property type="match status" value="1"/>
</dbReference>
<protein>
    <submittedName>
        <fullName evidence="3">HYR domain-containing protein</fullName>
    </submittedName>
</protein>
<feature type="domain" description="HYR" evidence="2">
    <location>
        <begin position="172"/>
        <end position="253"/>
    </location>
</feature>
<comment type="caution">
    <text evidence="3">The sequence shown here is derived from an EMBL/GenBank/DDBJ whole genome shotgun (WGS) entry which is preliminary data.</text>
</comment>
<evidence type="ECO:0000313" key="3">
    <source>
        <dbReference type="EMBL" id="TET44330.1"/>
    </source>
</evidence>
<dbReference type="PANTHER" id="PTHR24273:SF32">
    <property type="entry name" value="HYALIN"/>
    <property type="match status" value="1"/>
</dbReference>
<dbReference type="PANTHER" id="PTHR24273">
    <property type="entry name" value="FI04643P-RELATED"/>
    <property type="match status" value="1"/>
</dbReference>
<dbReference type="EMBL" id="SOJN01000129">
    <property type="protein sequence ID" value="TET44330.1"/>
    <property type="molecule type" value="Genomic_DNA"/>
</dbReference>
<dbReference type="Pfam" id="PF02494">
    <property type="entry name" value="HYR"/>
    <property type="match status" value="1"/>
</dbReference>
<evidence type="ECO:0000256" key="1">
    <source>
        <dbReference type="ARBA" id="ARBA00022737"/>
    </source>
</evidence>
<dbReference type="Proteomes" id="UP000315525">
    <property type="component" value="Unassembled WGS sequence"/>
</dbReference>
<proteinExistence type="predicted"/>
<dbReference type="InterPro" id="IPR057078">
    <property type="entry name" value="HYR-4C"/>
</dbReference>
<dbReference type="Pfam" id="PF13860">
    <property type="entry name" value="FlgD_ig"/>
    <property type="match status" value="1"/>
</dbReference>
<dbReference type="InterPro" id="IPR025965">
    <property type="entry name" value="FlgD/Vpr_Ig-like"/>
</dbReference>
<name>A0A523UP61_UNCT6</name>
<dbReference type="PROSITE" id="PS50825">
    <property type="entry name" value="HYR"/>
    <property type="match status" value="1"/>
</dbReference>
<dbReference type="Pfam" id="PF23237">
    <property type="entry name" value="HYR_4C"/>
    <property type="match status" value="1"/>
</dbReference>
<accession>A0A523UP61</accession>
<dbReference type="InterPro" id="IPR026444">
    <property type="entry name" value="Secre_tail"/>
</dbReference>
<dbReference type="InterPro" id="IPR003410">
    <property type="entry name" value="HYR_dom"/>
</dbReference>
<evidence type="ECO:0000259" key="2">
    <source>
        <dbReference type="PROSITE" id="PS50825"/>
    </source>
</evidence>
<feature type="non-terminal residue" evidence="3">
    <location>
        <position position="1"/>
    </location>
</feature>
<sequence>GVQVITVQDTTPPVISYCPNDSAYQCLGEVLPGDPDSVVADDNCDDDLDKSMTADTLIKDPDCWYEITRTYTVEDNCGNIATCTQVITVKDTEAPTITSCPKDSSYQCLDDVPEAVADSVQATDNCDNDLDKSVVVDTLVIEPDCWYEITRTYTVEDDCGNTASCDQVITVRDTIPPEITCPDSVDIMVDPEAGECYGSVADLDSATATDNCGIPTVTRDPESFPIGTSWVVWTATDDCGNTASCSTQTVTVRMWVDIKPTSCPNPLNVGDSTSAVVPMAIEGCDGFDVSDIDTTAVLVLGITPFNFNYEDVSAPPYAREDSCDCDELGADGFEDLTFKVHRDELIDSLEAKYGSLEKGQVVMVDVTAETHDGEPLEGRDCMVVRGVPEPGPQAALERRAIPKVFGLGQNRPNPLHGVTIIHYQLPTTATASLRIYDVTGRLIKTLASVTRRPGYYTEMWDATDDKGQEVPSGVYFYTMRAGSHVFTKQMILIR</sequence>
<dbReference type="InterPro" id="IPR013783">
    <property type="entry name" value="Ig-like_fold"/>
</dbReference>
<reference evidence="3 4" key="1">
    <citation type="submission" date="2019-03" db="EMBL/GenBank/DDBJ databases">
        <title>Metabolic potential of uncultured bacteria and archaea associated with petroleum seepage in deep-sea sediments.</title>
        <authorList>
            <person name="Dong X."/>
            <person name="Hubert C."/>
        </authorList>
    </citation>
    <scope>NUCLEOTIDE SEQUENCE [LARGE SCALE GENOMIC DNA]</scope>
    <source>
        <strain evidence="3">E44_bin18</strain>
    </source>
</reference>
<dbReference type="Gene3D" id="2.60.40.10">
    <property type="entry name" value="Immunoglobulins"/>
    <property type="match status" value="3"/>
</dbReference>
<dbReference type="NCBIfam" id="TIGR04183">
    <property type="entry name" value="Por_Secre_tail"/>
    <property type="match status" value="1"/>
</dbReference>
<organism evidence="3 4">
    <name type="scientific">candidate division TA06 bacterium</name>
    <dbReference type="NCBI Taxonomy" id="2250710"/>
    <lineage>
        <taxon>Bacteria</taxon>
        <taxon>Bacteria division TA06</taxon>
    </lineage>
</organism>
<dbReference type="AlphaFoldDB" id="A0A523UP61"/>
<evidence type="ECO:0000313" key="4">
    <source>
        <dbReference type="Proteomes" id="UP000315525"/>
    </source>
</evidence>
<gene>
    <name evidence="3" type="ORF">E3J62_10760</name>
</gene>